<protein>
    <submittedName>
        <fullName evidence="2">Xanthine dehydrogenase</fullName>
    </submittedName>
</protein>
<evidence type="ECO:0000313" key="3">
    <source>
        <dbReference type="Proteomes" id="UP000476837"/>
    </source>
</evidence>
<dbReference type="Proteomes" id="UP000476837">
    <property type="component" value="Unassembled WGS sequence"/>
</dbReference>
<sequence length="238" mass="25599">MKRDITERLLAARKAGRPVALVTDLGTGLQTLVYEDAIHGGFGLEDDLLDEVRERLRQDRSGLVSDLEDEEDGVQLFVQTHNPPLRLLVVGAVHIAQALAPLAALTGYAVTVIDPRGSFATESRFPGVSLHDSWPDEALSALTIDNRTAVVTLTHDPKLDDPALLVALRSPAFYVGSLGSRRTHAKRLERLKEQGVTDAELARIHAPVGLDIGAVTPAEIALSVMAQITAVRRKASAA</sequence>
<feature type="domain" description="XdhC Rossmann" evidence="1">
    <location>
        <begin position="87"/>
        <end position="228"/>
    </location>
</feature>
<dbReference type="PANTHER" id="PTHR30388">
    <property type="entry name" value="ALDEHYDE OXIDOREDUCTASE MOLYBDENUM COFACTOR ASSEMBLY PROTEIN"/>
    <property type="match status" value="1"/>
</dbReference>
<accession>A0A6L3AYG3</accession>
<evidence type="ECO:0000259" key="1">
    <source>
        <dbReference type="Pfam" id="PF13478"/>
    </source>
</evidence>
<dbReference type="EMBL" id="QOKV01000010">
    <property type="protein sequence ID" value="KAA0684694.1"/>
    <property type="molecule type" value="Genomic_DNA"/>
</dbReference>
<gene>
    <name evidence="2" type="ORF">DS837_16810</name>
</gene>
<dbReference type="InterPro" id="IPR052698">
    <property type="entry name" value="MoCofactor_Util/Proc"/>
</dbReference>
<dbReference type="Gene3D" id="3.40.50.720">
    <property type="entry name" value="NAD(P)-binding Rossmann-like Domain"/>
    <property type="match status" value="1"/>
</dbReference>
<comment type="caution">
    <text evidence="2">The sequence shown here is derived from an EMBL/GenBank/DDBJ whole genome shotgun (WGS) entry which is preliminary data.</text>
</comment>
<proteinExistence type="predicted"/>
<dbReference type="InterPro" id="IPR027051">
    <property type="entry name" value="XdhC_Rossmann_dom"/>
</dbReference>
<evidence type="ECO:0000313" key="2">
    <source>
        <dbReference type="EMBL" id="KAA0684694.1"/>
    </source>
</evidence>
<dbReference type="Pfam" id="PF13478">
    <property type="entry name" value="XdhC_C"/>
    <property type="match status" value="1"/>
</dbReference>
<reference evidence="2 3" key="1">
    <citation type="submission" date="2018-07" db="EMBL/GenBank/DDBJ databases">
        <title>Genome sequence of Roseomonas fauriae ATCC 49958.</title>
        <authorList>
            <person name="Sant'Anna F.H."/>
            <person name="Baldani J.I."/>
            <person name="Zilli J.E."/>
            <person name="Reis V.M."/>
            <person name="Hartmann A."/>
            <person name="Cruz L."/>
            <person name="de Souza E.M."/>
            <person name="de Oliveira Pedrosa F."/>
            <person name="Passaglia L.M.P."/>
        </authorList>
    </citation>
    <scope>NUCLEOTIDE SEQUENCE [LARGE SCALE GENOMIC DNA]</scope>
    <source>
        <strain evidence="2 3">ATCC 49958</strain>
    </source>
</reference>
<dbReference type="AlphaFoldDB" id="A0A6L3AYG3"/>
<name>A0A6L3AYG3_AZOBR</name>
<dbReference type="RefSeq" id="WP_149165832.1">
    <property type="nucleotide sequence ID" value="NZ_QOKV01000010.1"/>
</dbReference>
<dbReference type="PANTHER" id="PTHR30388:SF4">
    <property type="entry name" value="MOLYBDENUM COFACTOR INSERTION CHAPERONE PAOD"/>
    <property type="match status" value="1"/>
</dbReference>
<organism evidence="2 3">
    <name type="scientific">Azospirillum brasilense</name>
    <dbReference type="NCBI Taxonomy" id="192"/>
    <lineage>
        <taxon>Bacteria</taxon>
        <taxon>Pseudomonadati</taxon>
        <taxon>Pseudomonadota</taxon>
        <taxon>Alphaproteobacteria</taxon>
        <taxon>Rhodospirillales</taxon>
        <taxon>Azospirillaceae</taxon>
        <taxon>Azospirillum</taxon>
    </lineage>
</organism>